<accession>A0A1D1VMC0</accession>
<organism evidence="2 3">
    <name type="scientific">Ramazzottius varieornatus</name>
    <name type="common">Water bear</name>
    <name type="synonym">Tardigrade</name>
    <dbReference type="NCBI Taxonomy" id="947166"/>
    <lineage>
        <taxon>Eukaryota</taxon>
        <taxon>Metazoa</taxon>
        <taxon>Ecdysozoa</taxon>
        <taxon>Tardigrada</taxon>
        <taxon>Eutardigrada</taxon>
        <taxon>Parachela</taxon>
        <taxon>Hypsibioidea</taxon>
        <taxon>Ramazzottiidae</taxon>
        <taxon>Ramazzottius</taxon>
    </lineage>
</organism>
<gene>
    <name evidence="2" type="primary">RvY_13288-1</name>
    <name evidence="2" type="synonym">RvY_13288.1</name>
    <name evidence="2" type="ORF">RvY_13288</name>
</gene>
<keyword evidence="1" id="KW-0732">Signal</keyword>
<protein>
    <recommendedName>
        <fullName evidence="4">Lipocalin/cytosolic fatty-acid binding domain-containing protein</fullName>
    </recommendedName>
</protein>
<dbReference type="OrthoDB" id="10071299at2759"/>
<dbReference type="Proteomes" id="UP000186922">
    <property type="component" value="Unassembled WGS sequence"/>
</dbReference>
<evidence type="ECO:0000313" key="2">
    <source>
        <dbReference type="EMBL" id="GAV02762.1"/>
    </source>
</evidence>
<dbReference type="EMBL" id="BDGG01000008">
    <property type="protein sequence ID" value="GAV02762.1"/>
    <property type="molecule type" value="Genomic_DNA"/>
</dbReference>
<reference evidence="2 3" key="1">
    <citation type="journal article" date="2016" name="Nat. Commun.">
        <title>Extremotolerant tardigrade genome and improved radiotolerance of human cultured cells by tardigrade-unique protein.</title>
        <authorList>
            <person name="Hashimoto T."/>
            <person name="Horikawa D.D."/>
            <person name="Saito Y."/>
            <person name="Kuwahara H."/>
            <person name="Kozuka-Hata H."/>
            <person name="Shin-I T."/>
            <person name="Minakuchi Y."/>
            <person name="Ohishi K."/>
            <person name="Motoyama A."/>
            <person name="Aizu T."/>
            <person name="Enomoto A."/>
            <person name="Kondo K."/>
            <person name="Tanaka S."/>
            <person name="Hara Y."/>
            <person name="Koshikawa S."/>
            <person name="Sagara H."/>
            <person name="Miura T."/>
            <person name="Yokobori S."/>
            <person name="Miyagawa K."/>
            <person name="Suzuki Y."/>
            <person name="Kubo T."/>
            <person name="Oyama M."/>
            <person name="Kohara Y."/>
            <person name="Fujiyama A."/>
            <person name="Arakawa K."/>
            <person name="Katayama T."/>
            <person name="Toyoda A."/>
            <person name="Kunieda T."/>
        </authorList>
    </citation>
    <scope>NUCLEOTIDE SEQUENCE [LARGE SCALE GENOMIC DNA]</scope>
    <source>
        <strain evidence="2 3">YOKOZUNA-1</strain>
    </source>
</reference>
<evidence type="ECO:0008006" key="4">
    <source>
        <dbReference type="Google" id="ProtNLM"/>
    </source>
</evidence>
<dbReference type="AlphaFoldDB" id="A0A1D1VMC0"/>
<feature type="signal peptide" evidence="1">
    <location>
        <begin position="1"/>
        <end position="23"/>
    </location>
</feature>
<name>A0A1D1VMC0_RAMVA</name>
<keyword evidence="3" id="KW-1185">Reference proteome</keyword>
<proteinExistence type="predicted"/>
<comment type="caution">
    <text evidence="2">The sequence shown here is derived from an EMBL/GenBank/DDBJ whole genome shotgun (WGS) entry which is preliminary data.</text>
</comment>
<evidence type="ECO:0000313" key="3">
    <source>
        <dbReference type="Proteomes" id="UP000186922"/>
    </source>
</evidence>
<sequence>MDLSFSLLLTAVYLAVQLVYCEANGQFSNDRQLASSMQGRAYGSNSSIPACGLPSVMASSIPTDRERMVGVWYQYMKKDNLPLTLNKVLENTIVERTYYPGTSISAVMTDQKITITNRDASAACIGRFNLIVGRVDGIATYYRVQTDRTTNPTIHQLYQLYLDPSSEGMAIQYECAKPNFGTGVCDVPYVYVDVRINPNQLSAAQKEAKNKIINDTLKPYCLSITDLQEQTFDNNLSACQPPRPEIYSNMIAGFKASLPMRT</sequence>
<evidence type="ECO:0000256" key="1">
    <source>
        <dbReference type="SAM" id="SignalP"/>
    </source>
</evidence>
<feature type="chain" id="PRO_5008898617" description="Lipocalin/cytosolic fatty-acid binding domain-containing protein" evidence="1">
    <location>
        <begin position="24"/>
        <end position="262"/>
    </location>
</feature>